<evidence type="ECO:0000313" key="1">
    <source>
        <dbReference type="Proteomes" id="UP000887540"/>
    </source>
</evidence>
<dbReference type="Proteomes" id="UP000887540">
    <property type="component" value="Unplaced"/>
</dbReference>
<dbReference type="Gene3D" id="3.10.450.700">
    <property type="match status" value="1"/>
</dbReference>
<accession>A0A914ESH6</accession>
<protein>
    <submittedName>
        <fullName evidence="2">Uncharacterized protein</fullName>
    </submittedName>
</protein>
<dbReference type="AlphaFoldDB" id="A0A914ESH6"/>
<sequence length="209" mass="24008">MFHRLISACAKQFCGPGLVRHFSNQCPRFLSARIAPISYVNVQLKGFSTRSNEKYKNLCQTETFINGHKRYFLNLVENTEEKDVFFTISETFGTRKINIFLDLNIAKQLLDKLKEVKKFFDQGDIRSNNDGFAYVASFLTKKKSKHGEKNMEYSVKLRTKSETYKDNIFFIVAHNQDIDKVAVISIKDDGIETLIKALEGLLVAGKNIF</sequence>
<name>A0A914ESH6_9BILA</name>
<proteinExistence type="predicted"/>
<reference evidence="2" key="1">
    <citation type="submission" date="2022-11" db="UniProtKB">
        <authorList>
            <consortium name="WormBaseParasite"/>
        </authorList>
    </citation>
    <scope>IDENTIFICATION</scope>
</reference>
<organism evidence="1 2">
    <name type="scientific">Acrobeloides nanus</name>
    <dbReference type="NCBI Taxonomy" id="290746"/>
    <lineage>
        <taxon>Eukaryota</taxon>
        <taxon>Metazoa</taxon>
        <taxon>Ecdysozoa</taxon>
        <taxon>Nematoda</taxon>
        <taxon>Chromadorea</taxon>
        <taxon>Rhabditida</taxon>
        <taxon>Tylenchina</taxon>
        <taxon>Cephalobomorpha</taxon>
        <taxon>Cephaloboidea</taxon>
        <taxon>Cephalobidae</taxon>
        <taxon>Acrobeloides</taxon>
    </lineage>
</organism>
<evidence type="ECO:0000313" key="2">
    <source>
        <dbReference type="WBParaSite" id="ACRNAN_scaffold9897.g31813.t1"/>
    </source>
</evidence>
<dbReference type="WBParaSite" id="ACRNAN_scaffold9897.g31813.t1">
    <property type="protein sequence ID" value="ACRNAN_scaffold9897.g31813.t1"/>
    <property type="gene ID" value="ACRNAN_scaffold9897.g31813"/>
</dbReference>
<keyword evidence="1" id="KW-1185">Reference proteome</keyword>